<dbReference type="RefSeq" id="WP_184894633.1">
    <property type="nucleotide sequence ID" value="NZ_JACHMX010000001.1"/>
</dbReference>
<dbReference type="Proteomes" id="UP000580861">
    <property type="component" value="Unassembled WGS sequence"/>
</dbReference>
<name>A0A841B0S8_9PSEU</name>
<protein>
    <submittedName>
        <fullName evidence="2">Zinc transport system substrate-binding protein</fullName>
    </submittedName>
</protein>
<dbReference type="Gene3D" id="3.40.50.1980">
    <property type="entry name" value="Nitrogenase molybdenum iron protein domain"/>
    <property type="match status" value="1"/>
</dbReference>
<organism evidence="2 3">
    <name type="scientific">Amycolatopsis umgeniensis</name>
    <dbReference type="NCBI Taxonomy" id="336628"/>
    <lineage>
        <taxon>Bacteria</taxon>
        <taxon>Bacillati</taxon>
        <taxon>Actinomycetota</taxon>
        <taxon>Actinomycetes</taxon>
        <taxon>Pseudonocardiales</taxon>
        <taxon>Pseudonocardiaceae</taxon>
        <taxon>Amycolatopsis</taxon>
    </lineage>
</organism>
<comment type="caution">
    <text evidence="2">The sequence shown here is derived from an EMBL/GenBank/DDBJ whole genome shotgun (WGS) entry which is preliminary data.</text>
</comment>
<proteinExistence type="predicted"/>
<gene>
    <name evidence="2" type="ORF">HDA45_002372</name>
</gene>
<keyword evidence="3" id="KW-1185">Reference proteome</keyword>
<sequence length="267" mass="27836">MAFGRHFFRAGALTFGAVLLTACGSSGESGSSPSSAPAVGEGPTVVAATSWEGAFAKAAGAGKVTVIVPPSIKHAPDYDPKPSDLAAVASAQYLLYAPFEGFAGKLKEAAGSTAKPVELNLDNAKDNVEKEVRRLAGMFGTQAAAEKWITGFQQEYDRLTADVKKAWPGGKQPQVIEQAFVKFAAQLSGANVLATFGPEPVTASKLAELSAKNPQYVFDNEAMTTGTVLPGTPAKQINVVNFPGEDLDLLPVYRNNAKLLTDAFAAA</sequence>
<evidence type="ECO:0000313" key="2">
    <source>
        <dbReference type="EMBL" id="MBB5852285.1"/>
    </source>
</evidence>
<dbReference type="AlphaFoldDB" id="A0A841B0S8"/>
<dbReference type="InterPro" id="IPR002491">
    <property type="entry name" value="ABC_transptr_periplasmic_BD"/>
</dbReference>
<accession>A0A841B0S8</accession>
<dbReference type="PROSITE" id="PS51257">
    <property type="entry name" value="PROKAR_LIPOPROTEIN"/>
    <property type="match status" value="1"/>
</dbReference>
<dbReference type="SUPFAM" id="SSF53807">
    <property type="entry name" value="Helical backbone' metal receptor"/>
    <property type="match status" value="1"/>
</dbReference>
<evidence type="ECO:0000259" key="1">
    <source>
        <dbReference type="Pfam" id="PF01497"/>
    </source>
</evidence>
<dbReference type="EMBL" id="JACHMX010000001">
    <property type="protein sequence ID" value="MBB5852285.1"/>
    <property type="molecule type" value="Genomic_DNA"/>
</dbReference>
<feature type="domain" description="Fe/B12 periplasmic-binding" evidence="1">
    <location>
        <begin position="104"/>
        <end position="166"/>
    </location>
</feature>
<dbReference type="Pfam" id="PF01497">
    <property type="entry name" value="Peripla_BP_2"/>
    <property type="match status" value="1"/>
</dbReference>
<evidence type="ECO:0000313" key="3">
    <source>
        <dbReference type="Proteomes" id="UP000580861"/>
    </source>
</evidence>
<reference evidence="2 3" key="1">
    <citation type="submission" date="2020-08" db="EMBL/GenBank/DDBJ databases">
        <title>Sequencing the genomes of 1000 actinobacteria strains.</title>
        <authorList>
            <person name="Klenk H.-P."/>
        </authorList>
    </citation>
    <scope>NUCLEOTIDE SEQUENCE [LARGE SCALE GENOMIC DNA]</scope>
    <source>
        <strain evidence="2 3">DSM 45272</strain>
    </source>
</reference>